<dbReference type="PANTHER" id="PTHR30189">
    <property type="entry name" value="LPS-ASSEMBLY PROTEIN"/>
    <property type="match status" value="1"/>
</dbReference>
<dbReference type="PANTHER" id="PTHR30189:SF1">
    <property type="entry name" value="LPS-ASSEMBLY PROTEIN LPTD"/>
    <property type="match status" value="1"/>
</dbReference>
<evidence type="ECO:0000256" key="2">
    <source>
        <dbReference type="ARBA" id="ARBA00023136"/>
    </source>
</evidence>
<comment type="similarity">
    <text evidence="4">Belongs to the LptD family.</text>
</comment>
<evidence type="ECO:0000256" key="5">
    <source>
        <dbReference type="SAM" id="MobiDB-lite"/>
    </source>
</evidence>
<feature type="domain" description="LptD C-terminal" evidence="7">
    <location>
        <begin position="306"/>
        <end position="688"/>
    </location>
</feature>
<dbReference type="InterPro" id="IPR020889">
    <property type="entry name" value="LipoPS_assembly_LptD"/>
</dbReference>
<evidence type="ECO:0000256" key="1">
    <source>
        <dbReference type="ARBA" id="ARBA00022729"/>
    </source>
</evidence>
<reference evidence="8 9" key="1">
    <citation type="submission" date="2021-03" db="EMBL/GenBank/DDBJ databases">
        <title>Complete Genome Sequences of Two Lysobacter Strains Isolated from Sea Water (Lysobacter caseinilyticus) and Soil (Lysobacter helvus) in South Korea.</title>
        <authorList>
            <person name="Watanabe Y."/>
            <person name="Arakawa K."/>
        </authorList>
    </citation>
    <scope>NUCLEOTIDE SEQUENCE [LARGE SCALE GENOMIC DNA]</scope>
    <source>
        <strain evidence="8 9">KVB24</strain>
    </source>
</reference>
<evidence type="ECO:0000259" key="7">
    <source>
        <dbReference type="Pfam" id="PF04453"/>
    </source>
</evidence>
<organism evidence="8 9">
    <name type="scientific">Noviluteimonas caseinilytica</name>
    <dbReference type="NCBI Taxonomy" id="2675101"/>
    <lineage>
        <taxon>Bacteria</taxon>
        <taxon>Pseudomonadati</taxon>
        <taxon>Pseudomonadota</taxon>
        <taxon>Gammaproteobacteria</taxon>
        <taxon>Lysobacterales</taxon>
        <taxon>Lysobacteraceae</taxon>
        <taxon>Noviluteimonas</taxon>
    </lineage>
</organism>
<dbReference type="InterPro" id="IPR050218">
    <property type="entry name" value="LptD"/>
</dbReference>
<comment type="subunit">
    <text evidence="4">Component of the lipopolysaccharide transport and assembly complex. Interacts with LptE and LptA.</text>
</comment>
<dbReference type="Pfam" id="PF03968">
    <property type="entry name" value="LptD_N"/>
    <property type="match status" value="1"/>
</dbReference>
<proteinExistence type="inferred from homology"/>
<evidence type="ECO:0000313" key="9">
    <source>
        <dbReference type="Proteomes" id="UP000681317"/>
    </source>
</evidence>
<name>A0ABM7Q2S9_9GAMM</name>
<dbReference type="Gene3D" id="2.60.450.10">
    <property type="entry name" value="Lipopolysaccharide (LPS) transport protein A like domain"/>
    <property type="match status" value="1"/>
</dbReference>
<dbReference type="InterPro" id="IPR007543">
    <property type="entry name" value="LptD_C"/>
</dbReference>
<protein>
    <recommendedName>
        <fullName evidence="4">LPS-assembly protein LptD</fullName>
    </recommendedName>
</protein>
<evidence type="ECO:0000256" key="3">
    <source>
        <dbReference type="ARBA" id="ARBA00023237"/>
    </source>
</evidence>
<keyword evidence="9" id="KW-1185">Reference proteome</keyword>
<gene>
    <name evidence="4 8" type="primary">lptD</name>
    <name evidence="8" type="ORF">LYSCAS_05780</name>
</gene>
<comment type="subcellular location">
    <subcellularLocation>
        <location evidence="4">Cell outer membrane</location>
    </subcellularLocation>
</comment>
<accession>A0ABM7Q2S9</accession>
<keyword evidence="1 4" id="KW-0732">Signal</keyword>
<dbReference type="RefSeq" id="WP_213435541.1">
    <property type="nucleotide sequence ID" value="NZ_AP024545.1"/>
</dbReference>
<feature type="region of interest" description="Disordered" evidence="5">
    <location>
        <begin position="54"/>
        <end position="75"/>
    </location>
</feature>
<dbReference type="InterPro" id="IPR005653">
    <property type="entry name" value="OstA-like_N"/>
</dbReference>
<comment type="function">
    <text evidence="4">Together with LptE, is involved in the assembly of lipopolysaccharide (LPS) at the surface of the outer membrane.</text>
</comment>
<keyword evidence="3 4" id="KW-0998">Cell outer membrane</keyword>
<dbReference type="NCBIfam" id="NF003358">
    <property type="entry name" value="PRK04423.1"/>
    <property type="match status" value="1"/>
</dbReference>
<evidence type="ECO:0000256" key="4">
    <source>
        <dbReference type="HAMAP-Rule" id="MF_01411"/>
    </source>
</evidence>
<feature type="signal peptide" evidence="4">
    <location>
        <begin position="1"/>
        <end position="22"/>
    </location>
</feature>
<dbReference type="HAMAP" id="MF_01411">
    <property type="entry name" value="LPS_assembly_LptD"/>
    <property type="match status" value="1"/>
</dbReference>
<feature type="domain" description="Organic solvent tolerance-like N-terminal" evidence="6">
    <location>
        <begin position="80"/>
        <end position="196"/>
    </location>
</feature>
<evidence type="ECO:0000259" key="6">
    <source>
        <dbReference type="Pfam" id="PF03968"/>
    </source>
</evidence>
<sequence precursor="true">MRASLRLTPLALCIGLSLSAHVRAQKMQDDFSLCPLTQAVPEFEDVPATGITLGKTPLDRAQSPTDIEGDTLSGTDVAPQFQGNVALRRGDQFLGADRLTYDSEQEHYVADGNIRYQDSSMRLTAEHAEGNQAADEHQIDDLKYQLVSRRGNGESSRINLHGAQGSLHDSTYSTCDPEDRHWELKAKRIDVDSAEGFAVAHNAVLRIGRIPVLYVPWFEFPIDERRHTGLLFPSASNSSRNGFDYKQPIYLNLAPNYDATLYPRIMTARGIQLGGEFRYLGTKGQASVSGAYMPHDDLRDDEGYDKRYFGAFNGFQNLSRSWQARVNLLHISDPRYFEDFNSSINGISVYAAYSDAGLYGRGRHWSAGLMADHWQLADYTLSEVSLAYNRMPRAFFSWDQRLRPWLSAGVDAEAVRFQKDEAVFEAPPPGAPFGTQGRFVGAAGSRLDIKPYVSLPLEGASWFVRPTLAWRYTAYQLDDQLAAVVKAKSPSRSQPIGSVDAGLYFDRSTRLHGQSFLQTLEPRMFYLYSPFRNQDTLPAFDTGALTFSWGQMFRDNRYSGADRQADANQLTIALTSRLIRESDGRERFSASIGQIKYFDDSRVVLPGEQPILAGKSAWVADVGWAPTDRWTFGGSYQYNPKLRQKDLVSVRGRYLLPDDGVVNLAYRFRRDVSDQVDFSFLYPVNDTWSVVGRDYYSILDRKPLEQVLGVQWDSCCIAVRLVGRRYVHNREGELSRGIMLEIELKGLGSAGQDTRKTLRRAILGYNRGDLYLVPPETATAQPSTDSDPDPTP</sequence>
<comment type="caution">
    <text evidence="4">Lacks conserved residue(s) required for the propagation of feature annotation.</text>
</comment>
<feature type="chain" id="PRO_5044922554" description="LPS-assembly protein LptD" evidence="4">
    <location>
        <begin position="23"/>
        <end position="792"/>
    </location>
</feature>
<evidence type="ECO:0000313" key="8">
    <source>
        <dbReference type="EMBL" id="BCT91554.1"/>
    </source>
</evidence>
<dbReference type="Proteomes" id="UP000681317">
    <property type="component" value="Chromosome"/>
</dbReference>
<keyword evidence="2 4" id="KW-0472">Membrane</keyword>
<dbReference type="Pfam" id="PF04453">
    <property type="entry name" value="LptD"/>
    <property type="match status" value="1"/>
</dbReference>
<dbReference type="EMBL" id="AP024545">
    <property type="protein sequence ID" value="BCT91554.1"/>
    <property type="molecule type" value="Genomic_DNA"/>
</dbReference>